<dbReference type="CDD" id="cd01948">
    <property type="entry name" value="EAL"/>
    <property type="match status" value="1"/>
</dbReference>
<name>A0AAJ1BJG0_9GAMM</name>
<dbReference type="Proteomes" id="UP001297581">
    <property type="component" value="Unassembled WGS sequence"/>
</dbReference>
<dbReference type="Pfam" id="PF00563">
    <property type="entry name" value="EAL"/>
    <property type="match status" value="1"/>
</dbReference>
<dbReference type="SUPFAM" id="SSF141868">
    <property type="entry name" value="EAL domain-like"/>
    <property type="match status" value="1"/>
</dbReference>
<evidence type="ECO:0000313" key="2">
    <source>
        <dbReference type="EMBL" id="MCH4294884.1"/>
    </source>
</evidence>
<dbReference type="InterPro" id="IPR050706">
    <property type="entry name" value="Cyclic-di-GMP_PDE-like"/>
</dbReference>
<accession>A0AAJ1BJG0</accession>
<dbReference type="Gene3D" id="3.20.20.450">
    <property type="entry name" value="EAL domain"/>
    <property type="match status" value="1"/>
</dbReference>
<dbReference type="PANTHER" id="PTHR33121:SF15">
    <property type="entry name" value="BLUE LIGHT- AND TEMPERATURE-REGULATED ANTIREPRESSOR BLUF"/>
    <property type="match status" value="1"/>
</dbReference>
<proteinExistence type="predicted"/>
<evidence type="ECO:0000259" key="1">
    <source>
        <dbReference type="PROSITE" id="PS50883"/>
    </source>
</evidence>
<evidence type="ECO:0000313" key="3">
    <source>
        <dbReference type="Proteomes" id="UP001297581"/>
    </source>
</evidence>
<organism evidence="2 3">
    <name type="scientific">Shewanella zhuhaiensis</name>
    <dbReference type="NCBI Taxonomy" id="2919576"/>
    <lineage>
        <taxon>Bacteria</taxon>
        <taxon>Pseudomonadati</taxon>
        <taxon>Pseudomonadota</taxon>
        <taxon>Gammaproteobacteria</taxon>
        <taxon>Alteromonadales</taxon>
        <taxon>Shewanellaceae</taxon>
        <taxon>Shewanella</taxon>
    </lineage>
</organism>
<dbReference type="GO" id="GO:0071111">
    <property type="term" value="F:cyclic-guanylate-specific phosphodiesterase activity"/>
    <property type="evidence" value="ECO:0007669"/>
    <property type="project" value="InterPro"/>
</dbReference>
<dbReference type="EMBL" id="JAKUDL010000003">
    <property type="protein sequence ID" value="MCH4294884.1"/>
    <property type="molecule type" value="Genomic_DNA"/>
</dbReference>
<gene>
    <name evidence="2" type="ORF">MJ923_11270</name>
</gene>
<dbReference type="AlphaFoldDB" id="A0AAJ1BJG0"/>
<feature type="domain" description="EAL" evidence="1">
    <location>
        <begin position="8"/>
        <end position="255"/>
    </location>
</feature>
<dbReference type="InterPro" id="IPR001633">
    <property type="entry name" value="EAL_dom"/>
</dbReference>
<dbReference type="RefSeq" id="WP_338092231.1">
    <property type="nucleotide sequence ID" value="NZ_JAKUDL010000003.1"/>
</dbReference>
<dbReference type="PANTHER" id="PTHR33121">
    <property type="entry name" value="CYCLIC DI-GMP PHOSPHODIESTERASE PDEF"/>
    <property type="match status" value="1"/>
</dbReference>
<dbReference type="PROSITE" id="PS50883">
    <property type="entry name" value="EAL"/>
    <property type="match status" value="1"/>
</dbReference>
<comment type="caution">
    <text evidence="2">The sequence shown here is derived from an EMBL/GenBank/DDBJ whole genome shotgun (WGS) entry which is preliminary data.</text>
</comment>
<reference evidence="2 3" key="1">
    <citation type="submission" date="2022-02" db="EMBL/GenBank/DDBJ databases">
        <title>The genome sequence of Shewanella sp. 3B26.</title>
        <authorList>
            <person name="Du J."/>
        </authorList>
    </citation>
    <scope>NUCLEOTIDE SEQUENCE [LARGE SCALE GENOMIC DNA]</scope>
    <source>
        <strain evidence="2 3">3B26</strain>
    </source>
</reference>
<protein>
    <submittedName>
        <fullName evidence="2">EAL domain-containing protein</fullName>
    </submittedName>
</protein>
<dbReference type="InterPro" id="IPR035919">
    <property type="entry name" value="EAL_sf"/>
</dbReference>
<dbReference type="SMART" id="SM00052">
    <property type="entry name" value="EAL"/>
    <property type="match status" value="1"/>
</dbReference>
<sequence length="280" mass="31261">MDFPSEIKQQTCADCLSGVSLGFDIRMAFQPIIDWQSRNIFAYEALVRGPEGQGAAWVFERINDANKYYFDQACRVSAIKTAAELGCDTFLTINFLPNAVYNPKSCIRATIEAAHLYGFDLKKLIFEVTEGEEIIDKAHLRNIFQSYAQFGFLTAIDDYGAGYTHISWLAELKPNVLKLDMSLIRNIDREPQKQAQIKDIMAHCALQGTQVLAEGIETLAELECLTGLGIRYLQGYLFAKPSLEYLTPATDIPLAALAKLNKQKSSAEALLFHHLDPGLP</sequence>
<keyword evidence="3" id="KW-1185">Reference proteome</keyword>